<dbReference type="Proteomes" id="UP000324222">
    <property type="component" value="Unassembled WGS sequence"/>
</dbReference>
<proteinExistence type="predicted"/>
<dbReference type="AlphaFoldDB" id="A0A5B7HYJ7"/>
<keyword evidence="2" id="KW-1185">Reference proteome</keyword>
<evidence type="ECO:0000313" key="1">
    <source>
        <dbReference type="EMBL" id="MPC73758.1"/>
    </source>
</evidence>
<sequence>MMLSRCAMVRTQADYRVNTSLQPSAAVQILHANTVKREGTKKLIPDRAVVCWLREKLRYMKGWKRFVHTGRTIHWDGLGCETRR</sequence>
<gene>
    <name evidence="1" type="ORF">E2C01_068095</name>
</gene>
<comment type="caution">
    <text evidence="1">The sequence shown here is derived from an EMBL/GenBank/DDBJ whole genome shotgun (WGS) entry which is preliminary data.</text>
</comment>
<name>A0A5B7HYJ7_PORTR</name>
<reference evidence="1 2" key="1">
    <citation type="submission" date="2019-05" db="EMBL/GenBank/DDBJ databases">
        <title>Another draft genome of Portunus trituberculatus and its Hox gene families provides insights of decapod evolution.</title>
        <authorList>
            <person name="Jeong J.-H."/>
            <person name="Song I."/>
            <person name="Kim S."/>
            <person name="Choi T."/>
            <person name="Kim D."/>
            <person name="Ryu S."/>
            <person name="Kim W."/>
        </authorList>
    </citation>
    <scope>NUCLEOTIDE SEQUENCE [LARGE SCALE GENOMIC DNA]</scope>
    <source>
        <tissue evidence="1">Muscle</tissue>
    </source>
</reference>
<accession>A0A5B7HYJ7</accession>
<organism evidence="1 2">
    <name type="scientific">Portunus trituberculatus</name>
    <name type="common">Swimming crab</name>
    <name type="synonym">Neptunus trituberculatus</name>
    <dbReference type="NCBI Taxonomy" id="210409"/>
    <lineage>
        <taxon>Eukaryota</taxon>
        <taxon>Metazoa</taxon>
        <taxon>Ecdysozoa</taxon>
        <taxon>Arthropoda</taxon>
        <taxon>Crustacea</taxon>
        <taxon>Multicrustacea</taxon>
        <taxon>Malacostraca</taxon>
        <taxon>Eumalacostraca</taxon>
        <taxon>Eucarida</taxon>
        <taxon>Decapoda</taxon>
        <taxon>Pleocyemata</taxon>
        <taxon>Brachyura</taxon>
        <taxon>Eubrachyura</taxon>
        <taxon>Portunoidea</taxon>
        <taxon>Portunidae</taxon>
        <taxon>Portuninae</taxon>
        <taxon>Portunus</taxon>
    </lineage>
</organism>
<dbReference type="EMBL" id="VSRR010037463">
    <property type="protein sequence ID" value="MPC73758.1"/>
    <property type="molecule type" value="Genomic_DNA"/>
</dbReference>
<evidence type="ECO:0000313" key="2">
    <source>
        <dbReference type="Proteomes" id="UP000324222"/>
    </source>
</evidence>
<protein>
    <submittedName>
        <fullName evidence="1">Uncharacterized protein</fullName>
    </submittedName>
</protein>